<reference evidence="4" key="2">
    <citation type="submission" date="2025-09" db="UniProtKB">
        <authorList>
            <consortium name="Ensembl"/>
        </authorList>
    </citation>
    <scope>IDENTIFICATION</scope>
</reference>
<keyword evidence="2" id="KW-0677">Repeat</keyword>
<dbReference type="InterPro" id="IPR001611">
    <property type="entry name" value="Leu-rich_rpt"/>
</dbReference>
<protein>
    <recommendedName>
        <fullName evidence="3">Disease resistance R13L4/SHOC-2-like LRR domain-containing protein</fullName>
    </recommendedName>
</protein>
<dbReference type="Gene3D" id="3.80.10.10">
    <property type="entry name" value="Ribonuclease Inhibitor"/>
    <property type="match status" value="1"/>
</dbReference>
<evidence type="ECO:0000256" key="1">
    <source>
        <dbReference type="ARBA" id="ARBA00022614"/>
    </source>
</evidence>
<dbReference type="GO" id="GO:0005737">
    <property type="term" value="C:cytoplasm"/>
    <property type="evidence" value="ECO:0007669"/>
    <property type="project" value="TreeGrafter"/>
</dbReference>
<evidence type="ECO:0000313" key="4">
    <source>
        <dbReference type="Ensembl" id="ENSLLEP00000036475.1"/>
    </source>
</evidence>
<sequence>MTNSTTMTNPSYSYQQNWKLLQENSSSGKVRKKIKIEGKVLSSLPMKVFTLEDMEILKMSPERESCLTYQVDHVPREIGHLVHLTALYLDTNDLEEIPSDIGTLRNLRRLALSNNFLNVLPSELAQLENLQSLHLANNSFRDFPSVLCHCSNLRFLDLSDNKITTIPASIGRLGKLETFLLLFNRVRALPDEFCHLTTLRCLWLGHNRLRKLPSNFGNLSKLAWDESYCSFNIEGNPLKHPPMEICRKGLKEIRGYFSVFRQILANCLYVGCLFDGSEIPHREAMGNLFTDTEQQRKAAEVSCCSVVSFADLFRRIP</sequence>
<dbReference type="Pfam" id="PF23598">
    <property type="entry name" value="LRR_14"/>
    <property type="match status" value="1"/>
</dbReference>
<keyword evidence="5" id="KW-1185">Reference proteome</keyword>
<dbReference type="OrthoDB" id="1394818at2759"/>
<dbReference type="PROSITE" id="PS51450">
    <property type="entry name" value="LRR"/>
    <property type="match status" value="2"/>
</dbReference>
<dbReference type="SMART" id="SM00369">
    <property type="entry name" value="LRR_TYP"/>
    <property type="match status" value="5"/>
</dbReference>
<dbReference type="InterPro" id="IPR032675">
    <property type="entry name" value="LRR_dom_sf"/>
</dbReference>
<dbReference type="AlphaFoldDB" id="A0A8C5QFH7"/>
<dbReference type="InterPro" id="IPR050216">
    <property type="entry name" value="LRR_domain-containing"/>
</dbReference>
<dbReference type="InterPro" id="IPR055414">
    <property type="entry name" value="LRR_R13L4/SHOC2-like"/>
</dbReference>
<dbReference type="PANTHER" id="PTHR48051">
    <property type="match status" value="1"/>
</dbReference>
<keyword evidence="1" id="KW-0433">Leucine-rich repeat</keyword>
<name>A0A8C5QFH7_9ANUR</name>
<reference evidence="4" key="1">
    <citation type="submission" date="2025-08" db="UniProtKB">
        <authorList>
            <consortium name="Ensembl"/>
        </authorList>
    </citation>
    <scope>IDENTIFICATION</scope>
</reference>
<proteinExistence type="predicted"/>
<dbReference type="InterPro" id="IPR003591">
    <property type="entry name" value="Leu-rich_rpt_typical-subtyp"/>
</dbReference>
<dbReference type="Proteomes" id="UP000694569">
    <property type="component" value="Unplaced"/>
</dbReference>
<evidence type="ECO:0000259" key="3">
    <source>
        <dbReference type="Pfam" id="PF23598"/>
    </source>
</evidence>
<evidence type="ECO:0000256" key="2">
    <source>
        <dbReference type="ARBA" id="ARBA00022737"/>
    </source>
</evidence>
<dbReference type="PANTHER" id="PTHR48051:SF55">
    <property type="entry name" value="MALIGNANT FIBROUS HISTIOCYTOMA-AMPLIFIED SEQUENCE 1 HOMOLOG"/>
    <property type="match status" value="1"/>
</dbReference>
<dbReference type="GeneTree" id="ENSGT00940000161019"/>
<accession>A0A8C5QFH7</accession>
<dbReference type="Ensembl" id="ENSLLET00000037882.1">
    <property type="protein sequence ID" value="ENSLLEP00000036475.1"/>
    <property type="gene ID" value="ENSLLEG00000023078.1"/>
</dbReference>
<evidence type="ECO:0000313" key="5">
    <source>
        <dbReference type="Proteomes" id="UP000694569"/>
    </source>
</evidence>
<organism evidence="4 5">
    <name type="scientific">Leptobrachium leishanense</name>
    <name type="common">Leishan spiny toad</name>
    <dbReference type="NCBI Taxonomy" id="445787"/>
    <lineage>
        <taxon>Eukaryota</taxon>
        <taxon>Metazoa</taxon>
        <taxon>Chordata</taxon>
        <taxon>Craniata</taxon>
        <taxon>Vertebrata</taxon>
        <taxon>Euteleostomi</taxon>
        <taxon>Amphibia</taxon>
        <taxon>Batrachia</taxon>
        <taxon>Anura</taxon>
        <taxon>Pelobatoidea</taxon>
        <taxon>Megophryidae</taxon>
        <taxon>Leptobrachium</taxon>
    </lineage>
</organism>
<dbReference type="Pfam" id="PF13855">
    <property type="entry name" value="LRR_8"/>
    <property type="match status" value="1"/>
</dbReference>
<dbReference type="SUPFAM" id="SSF52058">
    <property type="entry name" value="L domain-like"/>
    <property type="match status" value="1"/>
</dbReference>
<feature type="domain" description="Disease resistance R13L4/SHOC-2-like LRR" evidence="3">
    <location>
        <begin position="147"/>
        <end position="222"/>
    </location>
</feature>